<name>A0AC58T3Z6_TOBAC</name>
<dbReference type="RefSeq" id="XP_075091941.1">
    <property type="nucleotide sequence ID" value="XM_075235840.1"/>
</dbReference>
<accession>A0AC58T3Z6</accession>
<organism evidence="1 2">
    <name type="scientific">Nicotiana tabacum</name>
    <name type="common">Common tobacco</name>
    <dbReference type="NCBI Taxonomy" id="4097"/>
    <lineage>
        <taxon>Eukaryota</taxon>
        <taxon>Viridiplantae</taxon>
        <taxon>Streptophyta</taxon>
        <taxon>Embryophyta</taxon>
        <taxon>Tracheophyta</taxon>
        <taxon>Spermatophyta</taxon>
        <taxon>Magnoliopsida</taxon>
        <taxon>eudicotyledons</taxon>
        <taxon>Gunneridae</taxon>
        <taxon>Pentapetalae</taxon>
        <taxon>asterids</taxon>
        <taxon>lamiids</taxon>
        <taxon>Solanales</taxon>
        <taxon>Solanaceae</taxon>
        <taxon>Nicotianoideae</taxon>
        <taxon>Nicotianeae</taxon>
        <taxon>Nicotiana</taxon>
    </lineage>
</organism>
<evidence type="ECO:0000313" key="1">
    <source>
        <dbReference type="Proteomes" id="UP000790787"/>
    </source>
</evidence>
<dbReference type="Proteomes" id="UP000790787">
    <property type="component" value="Chromosome 17"/>
</dbReference>
<keyword evidence="1" id="KW-1185">Reference proteome</keyword>
<proteinExistence type="predicted"/>
<reference evidence="2" key="2">
    <citation type="submission" date="2025-08" db="UniProtKB">
        <authorList>
            <consortium name="RefSeq"/>
        </authorList>
    </citation>
    <scope>IDENTIFICATION</scope>
    <source>
        <tissue evidence="2">Leaf</tissue>
    </source>
</reference>
<sequence length="168" mass="19238">MAKTGNMQIDHNHPLFLQQTDTHGIALIDIKLTGPENYALWSRSMRMALLVKNKLGFIDGTCLKSSYRGELGHKWERCNAVVLSWIGRTVSTELKPSIIYASDARKVWNEFKERFNKSNLTRFYHLWTTIGTLRQGTDSITSYYTKMKDLWDEMDLMVPGAGCELSGN</sequence>
<gene>
    <name evidence="2" type="primary">LOC142172074</name>
</gene>
<reference evidence="1" key="1">
    <citation type="journal article" date="2014" name="Nat. Commun.">
        <title>The tobacco genome sequence and its comparison with those of tomato and potato.</title>
        <authorList>
            <person name="Sierro N."/>
            <person name="Battey J.N."/>
            <person name="Ouadi S."/>
            <person name="Bakaher N."/>
            <person name="Bovet L."/>
            <person name="Willig A."/>
            <person name="Goepfert S."/>
            <person name="Peitsch M.C."/>
            <person name="Ivanov N.V."/>
        </authorList>
    </citation>
    <scope>NUCLEOTIDE SEQUENCE [LARGE SCALE GENOMIC DNA]</scope>
</reference>
<evidence type="ECO:0000313" key="2">
    <source>
        <dbReference type="RefSeq" id="XP_075091941.1"/>
    </source>
</evidence>
<protein>
    <submittedName>
        <fullName evidence="2">Uncharacterized protein LOC142172074</fullName>
    </submittedName>
</protein>